<keyword evidence="1" id="KW-0812">Transmembrane</keyword>
<dbReference type="Proteomes" id="UP000230069">
    <property type="component" value="Unassembled WGS sequence"/>
</dbReference>
<organism evidence="2 3">
    <name type="scientific">Aquilegia coerulea</name>
    <name type="common">Rocky mountain columbine</name>
    <dbReference type="NCBI Taxonomy" id="218851"/>
    <lineage>
        <taxon>Eukaryota</taxon>
        <taxon>Viridiplantae</taxon>
        <taxon>Streptophyta</taxon>
        <taxon>Embryophyta</taxon>
        <taxon>Tracheophyta</taxon>
        <taxon>Spermatophyta</taxon>
        <taxon>Magnoliopsida</taxon>
        <taxon>Ranunculales</taxon>
        <taxon>Ranunculaceae</taxon>
        <taxon>Thalictroideae</taxon>
        <taxon>Aquilegia</taxon>
    </lineage>
</organism>
<evidence type="ECO:0000313" key="2">
    <source>
        <dbReference type="EMBL" id="PIA62373.1"/>
    </source>
</evidence>
<dbReference type="EMBL" id="KZ305019">
    <property type="protein sequence ID" value="PIA62373.1"/>
    <property type="molecule type" value="Genomic_DNA"/>
</dbReference>
<evidence type="ECO:0000256" key="1">
    <source>
        <dbReference type="SAM" id="Phobius"/>
    </source>
</evidence>
<feature type="transmembrane region" description="Helical" evidence="1">
    <location>
        <begin position="122"/>
        <end position="151"/>
    </location>
</feature>
<dbReference type="OrthoDB" id="1741000at2759"/>
<dbReference type="AlphaFoldDB" id="A0A2G5F2Y7"/>
<gene>
    <name evidence="2" type="ORF">AQUCO_00200401v1</name>
</gene>
<accession>A0A2G5F2Y7</accession>
<dbReference type="GO" id="GO:0010100">
    <property type="term" value="P:negative regulation of photomorphogenesis"/>
    <property type="evidence" value="ECO:0007669"/>
    <property type="project" value="InterPro"/>
</dbReference>
<evidence type="ECO:0000313" key="3">
    <source>
        <dbReference type="Proteomes" id="UP000230069"/>
    </source>
</evidence>
<dbReference type="InterPro" id="IPR039324">
    <property type="entry name" value="SHW1"/>
</dbReference>
<sequence>MVGLASLFSSPSLLSRFSKLTHSNVSYSLSKHTFHHLIHQNRNSCYIKNPRNTIIPHAKLSSSGEAEQDLEEMFFGVDNDIAEEEESDDDEETESSLDLLFRFLQSLFKKVSKKAKKATRSILPPVIAPHLVVCTLGGSVFIAILVLRVIWATISHFQSTGNRFNQGGSSFNQGGSSYGSAQPVT</sequence>
<dbReference type="GO" id="GO:0009787">
    <property type="term" value="P:regulation of abscisic acid-activated signaling pathway"/>
    <property type="evidence" value="ECO:0007669"/>
    <property type="project" value="InterPro"/>
</dbReference>
<keyword evidence="1" id="KW-1133">Transmembrane helix</keyword>
<keyword evidence="1" id="KW-0472">Membrane</keyword>
<name>A0A2G5F2Y7_AQUCA</name>
<reference evidence="2 3" key="1">
    <citation type="submission" date="2017-09" db="EMBL/GenBank/DDBJ databases">
        <title>WGS assembly of Aquilegia coerulea Goldsmith.</title>
        <authorList>
            <person name="Hodges S."/>
            <person name="Kramer E."/>
            <person name="Nordborg M."/>
            <person name="Tomkins J."/>
            <person name="Borevitz J."/>
            <person name="Derieg N."/>
            <person name="Yan J."/>
            <person name="Mihaltcheva S."/>
            <person name="Hayes R.D."/>
            <person name="Rokhsar D."/>
        </authorList>
    </citation>
    <scope>NUCLEOTIDE SEQUENCE [LARGE SCALE GENOMIC DNA]</scope>
    <source>
        <strain evidence="3">cv. Goldsmith</strain>
    </source>
</reference>
<protein>
    <submittedName>
        <fullName evidence="2">Uncharacterized protein</fullName>
    </submittedName>
</protein>
<keyword evidence="3" id="KW-1185">Reference proteome</keyword>
<proteinExistence type="predicted"/>
<dbReference type="PANTHER" id="PTHR35474">
    <property type="entry name" value="ATP PHOSPHORIBOSYLTRANSFERASE REGULATORY SUBUNIT"/>
    <property type="match status" value="1"/>
</dbReference>
<dbReference type="PANTHER" id="PTHR35474:SF3">
    <property type="entry name" value="PROTEIN SHORT HYPOCOTYL IN WHITE LIGHT 1"/>
    <property type="match status" value="1"/>
</dbReference>